<evidence type="ECO:0000313" key="1">
    <source>
        <dbReference type="EMBL" id="UPM43363.1"/>
    </source>
</evidence>
<protein>
    <submittedName>
        <fullName evidence="1">MoaD/ThiS family protein</fullName>
    </submittedName>
</protein>
<name>A0A8U0A5Y4_9EURY</name>
<dbReference type="KEGG" id="haad:MW046_02690"/>
<dbReference type="GeneID" id="71926919"/>
<dbReference type="InterPro" id="IPR010038">
    <property type="entry name" value="MoaD_arc-typ"/>
</dbReference>
<proteinExistence type="predicted"/>
<dbReference type="RefSeq" id="WP_247994030.1">
    <property type="nucleotide sequence ID" value="NZ_CP096019.1"/>
</dbReference>
<evidence type="ECO:0000313" key="2">
    <source>
        <dbReference type="Proteomes" id="UP000831768"/>
    </source>
</evidence>
<keyword evidence="2" id="KW-1185">Reference proteome</keyword>
<dbReference type="InterPro" id="IPR052045">
    <property type="entry name" value="Sulfur_Carrier/Prot_Modifier"/>
</dbReference>
<dbReference type="NCBIfam" id="TIGR01687">
    <property type="entry name" value="moaD_arch"/>
    <property type="match status" value="1"/>
</dbReference>
<dbReference type="AlphaFoldDB" id="A0A8U0A5Y4"/>
<dbReference type="Gene3D" id="3.10.20.30">
    <property type="match status" value="1"/>
</dbReference>
<sequence length="91" mass="10091">MRWKLFATLSETAGKRKVSVDVESGATLDEALEALFDAHPELREEVFDGEGELYDHIRLLRNGQDPFTNDGLDTRVAEDDELALFPPVSGG</sequence>
<dbReference type="CDD" id="cd17505">
    <property type="entry name" value="Ubl_SAMP1_like"/>
    <property type="match status" value="1"/>
</dbReference>
<dbReference type="NCBIfam" id="NF041918">
    <property type="entry name" value="SAMP1"/>
    <property type="match status" value="1"/>
</dbReference>
<dbReference type="Proteomes" id="UP000831768">
    <property type="component" value="Chromosome"/>
</dbReference>
<reference evidence="1" key="1">
    <citation type="submission" date="2022-04" db="EMBL/GenBank/DDBJ databases">
        <title>Halocatena sp. nov., isolated from a salt lake.</title>
        <authorList>
            <person name="Cui H.-L."/>
        </authorList>
    </citation>
    <scope>NUCLEOTIDE SEQUENCE</scope>
    <source>
        <strain evidence="1">AD-1</strain>
    </source>
</reference>
<gene>
    <name evidence="1" type="ORF">MW046_02690</name>
</gene>
<dbReference type="InterPro" id="IPR054834">
    <property type="entry name" value="SAMP1_3"/>
</dbReference>
<dbReference type="PANTHER" id="PTHR38031">
    <property type="entry name" value="SULFUR CARRIER PROTEIN SLR0821-RELATED"/>
    <property type="match status" value="1"/>
</dbReference>
<dbReference type="InterPro" id="IPR003749">
    <property type="entry name" value="ThiS/MoaD-like"/>
</dbReference>
<dbReference type="InterPro" id="IPR012675">
    <property type="entry name" value="Beta-grasp_dom_sf"/>
</dbReference>
<dbReference type="InterPro" id="IPR016155">
    <property type="entry name" value="Mopterin_synth/thiamin_S_b"/>
</dbReference>
<organism evidence="1 2">
    <name type="scientific">Halocatena salina</name>
    <dbReference type="NCBI Taxonomy" id="2934340"/>
    <lineage>
        <taxon>Archaea</taxon>
        <taxon>Methanobacteriati</taxon>
        <taxon>Methanobacteriota</taxon>
        <taxon>Stenosarchaea group</taxon>
        <taxon>Halobacteria</taxon>
        <taxon>Halobacteriales</taxon>
        <taxon>Natronomonadaceae</taxon>
        <taxon>Halocatena</taxon>
    </lineage>
</organism>
<dbReference type="EMBL" id="CP096019">
    <property type="protein sequence ID" value="UPM43363.1"/>
    <property type="molecule type" value="Genomic_DNA"/>
</dbReference>
<dbReference type="PANTHER" id="PTHR38031:SF1">
    <property type="entry name" value="SULFUR CARRIER PROTEIN CYSO"/>
    <property type="match status" value="1"/>
</dbReference>
<dbReference type="SUPFAM" id="SSF54285">
    <property type="entry name" value="MoaD/ThiS"/>
    <property type="match status" value="1"/>
</dbReference>
<dbReference type="Pfam" id="PF02597">
    <property type="entry name" value="ThiS"/>
    <property type="match status" value="1"/>
</dbReference>
<accession>A0A8U0A5Y4</accession>